<comment type="caution">
    <text evidence="1">The sequence shown here is derived from an EMBL/GenBank/DDBJ whole genome shotgun (WGS) entry which is preliminary data.</text>
</comment>
<gene>
    <name evidence="1" type="ORF">KQI75_11760</name>
</gene>
<dbReference type="Proteomes" id="UP000783588">
    <property type="component" value="Unassembled WGS sequence"/>
</dbReference>
<name>A0ABS6EUC4_9FIRM</name>
<dbReference type="EMBL" id="JAHLQI010000007">
    <property type="protein sequence ID" value="MBU5491283.1"/>
    <property type="molecule type" value="Genomic_DNA"/>
</dbReference>
<protein>
    <submittedName>
        <fullName evidence="1">Uncharacterized protein</fullName>
    </submittedName>
</protein>
<proteinExistence type="predicted"/>
<dbReference type="RefSeq" id="WP_216470997.1">
    <property type="nucleotide sequence ID" value="NZ_JAHLQI010000007.1"/>
</dbReference>
<organism evidence="1 2">
    <name type="scientific">Butyricicoccus intestinisimiae</name>
    <dbReference type="NCBI Taxonomy" id="2841509"/>
    <lineage>
        <taxon>Bacteria</taxon>
        <taxon>Bacillati</taxon>
        <taxon>Bacillota</taxon>
        <taxon>Clostridia</taxon>
        <taxon>Eubacteriales</taxon>
        <taxon>Butyricicoccaceae</taxon>
        <taxon>Butyricicoccus</taxon>
    </lineage>
</organism>
<sequence length="323" mass="36193">MNFSDYTALLTQQGNSTRERSVNKLLHDIRELAPTSPSYRSVEINGKPRNLIVNSTFDTTIKGIIAMPGEPLCVGNHVKYCDHDYWVTDASADDGIYAYGKMTACTDVVRFISPHDGSIVEYPTILTNTTKFNTGETPNKRLTLPSGQFSMLLPIDEHTIKLDNGFRFLLDKRKDFPSAYKLTYVDASTYGYDDGLLSIVLLQCALNRETDNIELMIADYYNTYKKPEDKPSLYFDDDLFVRAGGSTKTITPHYDDAVVLPLSFDISMTDEIKKYVVYSVFDNYIQLSVSDNMALIGSFVKVSVTDAAGQHKADTLIKIKGLI</sequence>
<reference evidence="1 2" key="1">
    <citation type="submission" date="2021-06" db="EMBL/GenBank/DDBJ databases">
        <authorList>
            <person name="Sun Q."/>
            <person name="Li D."/>
        </authorList>
    </citation>
    <scope>NUCLEOTIDE SEQUENCE [LARGE SCALE GENOMIC DNA]</scope>
    <source>
        <strain evidence="1 2">MSJd-7</strain>
    </source>
</reference>
<keyword evidence="2" id="KW-1185">Reference proteome</keyword>
<accession>A0ABS6EUC4</accession>
<evidence type="ECO:0000313" key="2">
    <source>
        <dbReference type="Proteomes" id="UP000783588"/>
    </source>
</evidence>
<evidence type="ECO:0000313" key="1">
    <source>
        <dbReference type="EMBL" id="MBU5491283.1"/>
    </source>
</evidence>